<keyword evidence="5" id="KW-1185">Reference proteome</keyword>
<protein>
    <submittedName>
        <fullName evidence="4">Histone deacetylase</fullName>
    </submittedName>
</protein>
<dbReference type="InterPro" id="IPR037138">
    <property type="entry name" value="His_deacetylse_dom_sf"/>
</dbReference>
<evidence type="ECO:0000313" key="5">
    <source>
        <dbReference type="Proteomes" id="UP000262073"/>
    </source>
</evidence>
<dbReference type="SUPFAM" id="SSF52768">
    <property type="entry name" value="Arginase/deacetylase"/>
    <property type="match status" value="1"/>
</dbReference>
<gene>
    <name evidence="4" type="ORF">D0Y50_13385</name>
</gene>
<dbReference type="GO" id="GO:0016787">
    <property type="term" value="F:hydrolase activity"/>
    <property type="evidence" value="ECO:0007669"/>
    <property type="project" value="UniProtKB-KW"/>
</dbReference>
<evidence type="ECO:0000256" key="2">
    <source>
        <dbReference type="ARBA" id="ARBA00022801"/>
    </source>
</evidence>
<evidence type="ECO:0000313" key="4">
    <source>
        <dbReference type="EMBL" id="AXR07250.1"/>
    </source>
</evidence>
<dbReference type="OrthoDB" id="9808367at2"/>
<dbReference type="RefSeq" id="WP_117317368.1">
    <property type="nucleotide sequence ID" value="NZ_CP031769.1"/>
</dbReference>
<name>A0A346NNZ3_9ALTE</name>
<reference evidence="4 5" key="1">
    <citation type="submission" date="2018-08" db="EMBL/GenBank/DDBJ databases">
        <title>Salinimonas sediminis sp. nov., a piezophilic bacterium isolated from a deep-sea sediment sample from the New Britain Trench.</title>
        <authorList>
            <person name="Cao J."/>
        </authorList>
    </citation>
    <scope>NUCLEOTIDE SEQUENCE [LARGE SCALE GENOMIC DNA]</scope>
    <source>
        <strain evidence="4 5">N102</strain>
    </source>
</reference>
<keyword evidence="2" id="KW-0378">Hydrolase</keyword>
<dbReference type="InterPro" id="IPR044150">
    <property type="entry name" value="HDAC_classIV"/>
</dbReference>
<proteinExistence type="inferred from homology"/>
<dbReference type="PRINTS" id="PR01270">
    <property type="entry name" value="HDASUPER"/>
</dbReference>
<organism evidence="4 5">
    <name type="scientific">Salinimonas sediminis</name>
    <dbReference type="NCBI Taxonomy" id="2303538"/>
    <lineage>
        <taxon>Bacteria</taxon>
        <taxon>Pseudomonadati</taxon>
        <taxon>Pseudomonadota</taxon>
        <taxon>Gammaproteobacteria</taxon>
        <taxon>Alteromonadales</taxon>
        <taxon>Alteromonadaceae</taxon>
        <taxon>Alteromonas/Salinimonas group</taxon>
        <taxon>Salinimonas</taxon>
    </lineage>
</organism>
<evidence type="ECO:0000256" key="1">
    <source>
        <dbReference type="ARBA" id="ARBA00005947"/>
    </source>
</evidence>
<comment type="similarity">
    <text evidence="1">Belongs to the histone deacetylase family.</text>
</comment>
<dbReference type="PANTHER" id="PTHR10625:SF19">
    <property type="entry name" value="HISTONE DEACETYLASE 12"/>
    <property type="match status" value="1"/>
</dbReference>
<dbReference type="Pfam" id="PF00850">
    <property type="entry name" value="Hist_deacetyl"/>
    <property type="match status" value="1"/>
</dbReference>
<accession>A0A346NNZ3</accession>
<dbReference type="InterPro" id="IPR023801">
    <property type="entry name" value="His_deacetylse_dom"/>
</dbReference>
<dbReference type="InterPro" id="IPR023696">
    <property type="entry name" value="Ureohydrolase_dom_sf"/>
</dbReference>
<dbReference type="GO" id="GO:0004407">
    <property type="term" value="F:histone deacetylase activity"/>
    <property type="evidence" value="ECO:0007669"/>
    <property type="project" value="InterPro"/>
</dbReference>
<dbReference type="Gene3D" id="3.40.800.20">
    <property type="entry name" value="Histone deacetylase domain"/>
    <property type="match status" value="1"/>
</dbReference>
<sequence length="307" mass="33399">MIPLTFHPVYSQLSLPVRHRFPIEKYQGIYDALCQAGVPDTAFVRPTPVTVEALCAVYQPAYVNALVNGQLDTKAMRRIGFPWSAQLITRSLTAIGGTCLTAANALEHGIALNLTGGYHHAFADVGSGFCLFNDLYLAAKTLQQRPGIDNVLIIDCDVHQGDGTAHLAQDDSSIYTVSLHGEKNFPHQKQQSDIDLGLPKHCTDAEYLDTLDTALHVVARHFSADAVLYDAGVDIHVNDDLGLLDISTAGIRARDEMVIQWCQRRGLPVACVIGGGYQRDIDALVTVHLQLFHAAGVLAPDSYKNIS</sequence>
<dbReference type="EMBL" id="CP031769">
    <property type="protein sequence ID" value="AXR07250.1"/>
    <property type="molecule type" value="Genomic_DNA"/>
</dbReference>
<dbReference type="AlphaFoldDB" id="A0A346NNZ3"/>
<dbReference type="GO" id="GO:0040029">
    <property type="term" value="P:epigenetic regulation of gene expression"/>
    <property type="evidence" value="ECO:0007669"/>
    <property type="project" value="TreeGrafter"/>
</dbReference>
<dbReference type="PANTHER" id="PTHR10625">
    <property type="entry name" value="HISTONE DEACETYLASE HDAC1-RELATED"/>
    <property type="match status" value="1"/>
</dbReference>
<dbReference type="Proteomes" id="UP000262073">
    <property type="component" value="Chromosome"/>
</dbReference>
<evidence type="ECO:0000259" key="3">
    <source>
        <dbReference type="Pfam" id="PF00850"/>
    </source>
</evidence>
<dbReference type="KEGG" id="salm:D0Y50_13385"/>
<dbReference type="InterPro" id="IPR000286">
    <property type="entry name" value="HDACs"/>
</dbReference>
<dbReference type="CDD" id="cd09993">
    <property type="entry name" value="HDAC_classIV"/>
    <property type="match status" value="1"/>
</dbReference>
<feature type="domain" description="Histone deacetylase" evidence="3">
    <location>
        <begin position="19"/>
        <end position="281"/>
    </location>
</feature>